<dbReference type="EnsemblPlants" id="AET3Gv21034600.3">
    <property type="protein sequence ID" value="AET3Gv21034600.3"/>
    <property type="gene ID" value="AET3Gv21034600"/>
</dbReference>
<feature type="region of interest" description="Disordered" evidence="1">
    <location>
        <begin position="1"/>
        <end position="102"/>
    </location>
</feature>
<keyword evidence="3" id="KW-1185">Reference proteome</keyword>
<reference evidence="3" key="1">
    <citation type="journal article" date="2014" name="Science">
        <title>Ancient hybridizations among the ancestral genomes of bread wheat.</title>
        <authorList>
            <consortium name="International Wheat Genome Sequencing Consortium,"/>
            <person name="Marcussen T."/>
            <person name="Sandve S.R."/>
            <person name="Heier L."/>
            <person name="Spannagl M."/>
            <person name="Pfeifer M."/>
            <person name="Jakobsen K.S."/>
            <person name="Wulff B.B."/>
            <person name="Steuernagel B."/>
            <person name="Mayer K.F."/>
            <person name="Olsen O.A."/>
        </authorList>
    </citation>
    <scope>NUCLEOTIDE SEQUENCE [LARGE SCALE GENOMIC DNA]</scope>
    <source>
        <strain evidence="3">cv. AL8/78</strain>
    </source>
</reference>
<dbReference type="Gramene" id="AET3Gv21034600.7">
    <property type="protein sequence ID" value="AET3Gv21034600.7"/>
    <property type="gene ID" value="AET3Gv21034600"/>
</dbReference>
<name>A0A453GIV1_AEGTS</name>
<reference evidence="2" key="5">
    <citation type="journal article" date="2021" name="G3 (Bethesda)">
        <title>Aegilops tauschii genome assembly Aet v5.0 features greater sequence contiguity and improved annotation.</title>
        <authorList>
            <person name="Wang L."/>
            <person name="Zhu T."/>
            <person name="Rodriguez J.C."/>
            <person name="Deal K.R."/>
            <person name="Dubcovsky J."/>
            <person name="McGuire P.E."/>
            <person name="Lux T."/>
            <person name="Spannagl M."/>
            <person name="Mayer K.F.X."/>
            <person name="Baldrich P."/>
            <person name="Meyers B.C."/>
            <person name="Huo N."/>
            <person name="Gu Y.Q."/>
            <person name="Zhou H."/>
            <person name="Devos K.M."/>
            <person name="Bennetzen J.L."/>
            <person name="Unver T."/>
            <person name="Budak H."/>
            <person name="Gulick P.J."/>
            <person name="Galiba G."/>
            <person name="Kalapos B."/>
            <person name="Nelson D.R."/>
            <person name="Li P."/>
            <person name="You F.M."/>
            <person name="Luo M.C."/>
            <person name="Dvorak J."/>
        </authorList>
    </citation>
    <scope>NUCLEOTIDE SEQUENCE [LARGE SCALE GENOMIC DNA]</scope>
    <source>
        <strain evidence="2">cv. AL8/78</strain>
    </source>
</reference>
<dbReference type="EnsemblPlants" id="AET3Gv21034600.8">
    <property type="protein sequence ID" value="AET3Gv21034600.8"/>
    <property type="gene ID" value="AET3Gv21034600"/>
</dbReference>
<dbReference type="Gramene" id="AET3Gv21034600.1">
    <property type="protein sequence ID" value="AET3Gv21034600.1"/>
    <property type="gene ID" value="AET3Gv21034600"/>
</dbReference>
<feature type="compositionally biased region" description="Basic residues" evidence="1">
    <location>
        <begin position="7"/>
        <end position="25"/>
    </location>
</feature>
<reference evidence="3" key="2">
    <citation type="journal article" date="2017" name="Nat. Plants">
        <title>The Aegilops tauschii genome reveals multiple impacts of transposons.</title>
        <authorList>
            <person name="Zhao G."/>
            <person name="Zou C."/>
            <person name="Li K."/>
            <person name="Wang K."/>
            <person name="Li T."/>
            <person name="Gao L."/>
            <person name="Zhang X."/>
            <person name="Wang H."/>
            <person name="Yang Z."/>
            <person name="Liu X."/>
            <person name="Jiang W."/>
            <person name="Mao L."/>
            <person name="Kong X."/>
            <person name="Jiao Y."/>
            <person name="Jia J."/>
        </authorList>
    </citation>
    <scope>NUCLEOTIDE SEQUENCE [LARGE SCALE GENOMIC DNA]</scope>
    <source>
        <strain evidence="3">cv. AL8/78</strain>
    </source>
</reference>
<evidence type="ECO:0000256" key="1">
    <source>
        <dbReference type="SAM" id="MobiDB-lite"/>
    </source>
</evidence>
<protein>
    <submittedName>
        <fullName evidence="2">Uncharacterized protein</fullName>
    </submittedName>
</protein>
<evidence type="ECO:0000313" key="3">
    <source>
        <dbReference type="Proteomes" id="UP000015105"/>
    </source>
</evidence>
<dbReference type="Gramene" id="AET3Gv21034600.3">
    <property type="protein sequence ID" value="AET3Gv21034600.3"/>
    <property type="gene ID" value="AET3Gv21034600"/>
</dbReference>
<feature type="compositionally biased region" description="Basic residues" evidence="1">
    <location>
        <begin position="56"/>
        <end position="69"/>
    </location>
</feature>
<dbReference type="Gramene" id="AET3Gv21034600.8">
    <property type="protein sequence ID" value="AET3Gv21034600.8"/>
    <property type="gene ID" value="AET3Gv21034600"/>
</dbReference>
<reference evidence="2" key="4">
    <citation type="submission" date="2019-03" db="UniProtKB">
        <authorList>
            <consortium name="EnsemblPlants"/>
        </authorList>
    </citation>
    <scope>IDENTIFICATION</scope>
</reference>
<dbReference type="Proteomes" id="UP000015105">
    <property type="component" value="Chromosome 3D"/>
</dbReference>
<dbReference type="AlphaFoldDB" id="A0A453GIV1"/>
<sequence length="198" mass="21999">NALHPEHLRRRPKPRQSGGAKHRIDRSRQPLQIQAGGRPPPRDHCRRPPSPTTPERRHRAATPDRKRRPPSSAECLPSPPPISRASSPTRSPPHKLHRRTKRGPLLYVLYPRQRSVDPPREQLCLSLTALPSLLPCSNHENLTGEWSLGGVRSGRPLVVRCQICAGCRRAAGARPSVPLPAAAMRNSVLLHARAGYMD</sequence>
<accession>A0A453GIV1</accession>
<dbReference type="EnsemblPlants" id="AET3Gv21034600.7">
    <property type="protein sequence ID" value="AET3Gv21034600.7"/>
    <property type="gene ID" value="AET3Gv21034600"/>
</dbReference>
<organism evidence="2 3">
    <name type="scientific">Aegilops tauschii subsp. strangulata</name>
    <name type="common">Goatgrass</name>
    <dbReference type="NCBI Taxonomy" id="200361"/>
    <lineage>
        <taxon>Eukaryota</taxon>
        <taxon>Viridiplantae</taxon>
        <taxon>Streptophyta</taxon>
        <taxon>Embryophyta</taxon>
        <taxon>Tracheophyta</taxon>
        <taxon>Spermatophyta</taxon>
        <taxon>Magnoliopsida</taxon>
        <taxon>Liliopsida</taxon>
        <taxon>Poales</taxon>
        <taxon>Poaceae</taxon>
        <taxon>BOP clade</taxon>
        <taxon>Pooideae</taxon>
        <taxon>Triticodae</taxon>
        <taxon>Triticeae</taxon>
        <taxon>Triticinae</taxon>
        <taxon>Aegilops</taxon>
    </lineage>
</organism>
<feature type="compositionally biased region" description="Basic residues" evidence="1">
    <location>
        <begin position="92"/>
        <end position="102"/>
    </location>
</feature>
<reference evidence="2" key="3">
    <citation type="journal article" date="2017" name="Nature">
        <title>Genome sequence of the progenitor of the wheat D genome Aegilops tauschii.</title>
        <authorList>
            <person name="Luo M.C."/>
            <person name="Gu Y.Q."/>
            <person name="Puiu D."/>
            <person name="Wang H."/>
            <person name="Twardziok S.O."/>
            <person name="Deal K.R."/>
            <person name="Huo N."/>
            <person name="Zhu T."/>
            <person name="Wang L."/>
            <person name="Wang Y."/>
            <person name="McGuire P.E."/>
            <person name="Liu S."/>
            <person name="Long H."/>
            <person name="Ramasamy R.K."/>
            <person name="Rodriguez J.C."/>
            <person name="Van S.L."/>
            <person name="Yuan L."/>
            <person name="Wang Z."/>
            <person name="Xia Z."/>
            <person name="Xiao L."/>
            <person name="Anderson O.D."/>
            <person name="Ouyang S."/>
            <person name="Liang Y."/>
            <person name="Zimin A.V."/>
            <person name="Pertea G."/>
            <person name="Qi P."/>
            <person name="Bennetzen J.L."/>
            <person name="Dai X."/>
            <person name="Dawson M.W."/>
            <person name="Muller H.G."/>
            <person name="Kugler K."/>
            <person name="Rivarola-Duarte L."/>
            <person name="Spannagl M."/>
            <person name="Mayer K.F.X."/>
            <person name="Lu F.H."/>
            <person name="Bevan M.W."/>
            <person name="Leroy P."/>
            <person name="Li P."/>
            <person name="You F.M."/>
            <person name="Sun Q."/>
            <person name="Liu Z."/>
            <person name="Lyons E."/>
            <person name="Wicker T."/>
            <person name="Salzberg S.L."/>
            <person name="Devos K.M."/>
            <person name="Dvorak J."/>
        </authorList>
    </citation>
    <scope>NUCLEOTIDE SEQUENCE [LARGE SCALE GENOMIC DNA]</scope>
    <source>
        <strain evidence="2">cv. AL8/78</strain>
    </source>
</reference>
<proteinExistence type="predicted"/>
<dbReference type="EnsemblPlants" id="AET3Gv21034600.1">
    <property type="protein sequence ID" value="AET3Gv21034600.1"/>
    <property type="gene ID" value="AET3Gv21034600"/>
</dbReference>
<evidence type="ECO:0000313" key="2">
    <source>
        <dbReference type="EnsemblPlants" id="AET3Gv21034600.7"/>
    </source>
</evidence>